<dbReference type="PANTHER" id="PTHR13464:SF0">
    <property type="entry name" value="SAP30-BINDING PROTEIN"/>
    <property type="match status" value="1"/>
</dbReference>
<dbReference type="InterPro" id="IPR012479">
    <property type="entry name" value="SAP30BP"/>
</dbReference>
<dbReference type="STRING" id="46731.A0A3M6UEN0"/>
<name>A0A3M6UEN0_POCDA</name>
<proteinExistence type="predicted"/>
<dbReference type="OMA" id="NREPKPP"/>
<dbReference type="GO" id="GO:0005634">
    <property type="term" value="C:nucleus"/>
    <property type="evidence" value="ECO:0007669"/>
    <property type="project" value="TreeGrafter"/>
</dbReference>
<feature type="compositionally biased region" description="Low complexity" evidence="1">
    <location>
        <begin position="282"/>
        <end position="307"/>
    </location>
</feature>
<comment type="caution">
    <text evidence="2">The sequence shown here is derived from an EMBL/GenBank/DDBJ whole genome shotgun (WGS) entry which is preliminary data.</text>
</comment>
<reference evidence="2 3" key="1">
    <citation type="journal article" date="2018" name="Sci. Rep.">
        <title>Comparative analysis of the Pocillopora damicornis genome highlights role of immune system in coral evolution.</title>
        <authorList>
            <person name="Cunning R."/>
            <person name="Bay R.A."/>
            <person name="Gillette P."/>
            <person name="Baker A.C."/>
            <person name="Traylor-Knowles N."/>
        </authorList>
    </citation>
    <scope>NUCLEOTIDE SEQUENCE [LARGE SCALE GENOMIC DNA]</scope>
    <source>
        <strain evidence="2">RSMAS</strain>
        <tissue evidence="2">Whole animal</tissue>
    </source>
</reference>
<organism evidence="2 3">
    <name type="scientific">Pocillopora damicornis</name>
    <name type="common">Cauliflower coral</name>
    <name type="synonym">Millepora damicornis</name>
    <dbReference type="NCBI Taxonomy" id="46731"/>
    <lineage>
        <taxon>Eukaryota</taxon>
        <taxon>Metazoa</taxon>
        <taxon>Cnidaria</taxon>
        <taxon>Anthozoa</taxon>
        <taxon>Hexacorallia</taxon>
        <taxon>Scleractinia</taxon>
        <taxon>Astrocoeniina</taxon>
        <taxon>Pocilloporidae</taxon>
        <taxon>Pocillopora</taxon>
    </lineage>
</organism>
<feature type="compositionally biased region" description="Polar residues" evidence="1">
    <location>
        <begin position="41"/>
        <end position="53"/>
    </location>
</feature>
<dbReference type="PANTHER" id="PTHR13464">
    <property type="entry name" value="TRANSCRIPTIONAL REGULATOR PROTEIN HCNGP"/>
    <property type="match status" value="1"/>
</dbReference>
<gene>
    <name evidence="2" type="ORF">pdam_00015155</name>
</gene>
<dbReference type="Pfam" id="PF07818">
    <property type="entry name" value="HCNGP"/>
    <property type="match status" value="1"/>
</dbReference>
<feature type="region of interest" description="Disordered" evidence="1">
    <location>
        <begin position="239"/>
        <end position="313"/>
    </location>
</feature>
<feature type="compositionally biased region" description="Acidic residues" evidence="1">
    <location>
        <begin position="71"/>
        <end position="83"/>
    </location>
</feature>
<sequence length="313" mass="34781">MDNQRIGSLNSLADYGLGESDIEDSDDEVEPENKPIVTARPSVSQPYVTTSARLVSYDDEEEKGEEPKDEVIDEDPETVEETVSDEKVIDKDVTDEDSSQEKNTAQVALTISDLSEMVQSGEKDDSIVEDLTTETSNSITDIKMPQLPPEPTGRCSNALQDKIRSLLEKTHQEKLDLNTNIQNRKDYRNPSIYKKLLQFLNIDETGSNYPKSLFDPTCWPEESYYESLSKAQKEAYERKEKEKAKQARTQVEFVSGTKKSGAEEPKKRKSKWDVSAAPAPPVKTATPPVKLGAQGSVVSSSIDISAAKKPKVS</sequence>
<evidence type="ECO:0000256" key="1">
    <source>
        <dbReference type="SAM" id="MobiDB-lite"/>
    </source>
</evidence>
<dbReference type="Proteomes" id="UP000275408">
    <property type="component" value="Unassembled WGS sequence"/>
</dbReference>
<accession>A0A3M6UEN0</accession>
<dbReference type="AlphaFoldDB" id="A0A3M6UEN0"/>
<dbReference type="OrthoDB" id="1714508at2759"/>
<feature type="compositionally biased region" description="Acidic residues" evidence="1">
    <location>
        <begin position="20"/>
        <end position="30"/>
    </location>
</feature>
<feature type="region of interest" description="Disordered" evidence="1">
    <location>
        <begin position="1"/>
        <end position="104"/>
    </location>
</feature>
<feature type="compositionally biased region" description="Polar residues" evidence="1">
    <location>
        <begin position="1"/>
        <end position="11"/>
    </location>
</feature>
<evidence type="ECO:0008006" key="4">
    <source>
        <dbReference type="Google" id="ProtNLM"/>
    </source>
</evidence>
<protein>
    <recommendedName>
        <fullName evidence="4">SAP30-binding protein</fullName>
    </recommendedName>
</protein>
<feature type="region of interest" description="Disordered" evidence="1">
    <location>
        <begin position="133"/>
        <end position="155"/>
    </location>
</feature>
<evidence type="ECO:0000313" key="3">
    <source>
        <dbReference type="Proteomes" id="UP000275408"/>
    </source>
</evidence>
<evidence type="ECO:0000313" key="2">
    <source>
        <dbReference type="EMBL" id="RMX52127.1"/>
    </source>
</evidence>
<dbReference type="EMBL" id="RCHS01001698">
    <property type="protein sequence ID" value="RMX52127.1"/>
    <property type="molecule type" value="Genomic_DNA"/>
</dbReference>
<dbReference type="GO" id="GO:0006355">
    <property type="term" value="P:regulation of DNA-templated transcription"/>
    <property type="evidence" value="ECO:0007669"/>
    <property type="project" value="InterPro"/>
</dbReference>
<keyword evidence="3" id="KW-1185">Reference proteome</keyword>